<feature type="compositionally biased region" description="Basic and acidic residues" evidence="1">
    <location>
        <begin position="65"/>
        <end position="81"/>
    </location>
</feature>
<evidence type="ECO:0000313" key="2">
    <source>
        <dbReference type="EMBL" id="MFB9376644.1"/>
    </source>
</evidence>
<proteinExistence type="predicted"/>
<reference evidence="2 3" key="1">
    <citation type="submission" date="2024-09" db="EMBL/GenBank/DDBJ databases">
        <authorList>
            <person name="Sun Q."/>
            <person name="Mori K."/>
        </authorList>
    </citation>
    <scope>NUCLEOTIDE SEQUENCE [LARGE SCALE GENOMIC DNA]</scope>
    <source>
        <strain evidence="2 3">TISTR 1856</strain>
    </source>
</reference>
<comment type="caution">
    <text evidence="2">The sequence shown here is derived from an EMBL/GenBank/DDBJ whole genome shotgun (WGS) entry which is preliminary data.</text>
</comment>
<dbReference type="EMBL" id="JBHMDM010000004">
    <property type="protein sequence ID" value="MFB9376644.1"/>
    <property type="molecule type" value="Genomic_DNA"/>
</dbReference>
<evidence type="ECO:0000256" key="1">
    <source>
        <dbReference type="SAM" id="MobiDB-lite"/>
    </source>
</evidence>
<evidence type="ECO:0000313" key="3">
    <source>
        <dbReference type="Proteomes" id="UP001589748"/>
    </source>
</evidence>
<gene>
    <name evidence="2" type="ORF">ACFFVI_06655</name>
</gene>
<sequence>MTKAALEALWGDELPPTADPVRDVLADAIAVDDQAGREGDLVVQGDQLSLTVLVTLLHRAGSSPPDDRDARSPGRGPVRDGALDLVDLLPLDLRERVRRRLLGTASAGPRNG</sequence>
<protein>
    <submittedName>
        <fullName evidence="2">Uncharacterized protein</fullName>
    </submittedName>
</protein>
<dbReference type="RefSeq" id="WP_380136017.1">
    <property type="nucleotide sequence ID" value="NZ_JBHLUI010000003.1"/>
</dbReference>
<name>A0ABV5LRF8_9ACTN</name>
<organism evidence="2 3">
    <name type="scientific">Kineococcus gynurae</name>
    <dbReference type="NCBI Taxonomy" id="452979"/>
    <lineage>
        <taxon>Bacteria</taxon>
        <taxon>Bacillati</taxon>
        <taxon>Actinomycetota</taxon>
        <taxon>Actinomycetes</taxon>
        <taxon>Kineosporiales</taxon>
        <taxon>Kineosporiaceae</taxon>
        <taxon>Kineococcus</taxon>
    </lineage>
</organism>
<dbReference type="Proteomes" id="UP001589748">
    <property type="component" value="Unassembled WGS sequence"/>
</dbReference>
<keyword evidence="3" id="KW-1185">Reference proteome</keyword>
<feature type="region of interest" description="Disordered" evidence="1">
    <location>
        <begin position="59"/>
        <end position="81"/>
    </location>
</feature>
<accession>A0ABV5LRF8</accession>